<reference evidence="1 2" key="3">
    <citation type="submission" date="2019-11" db="EMBL/GenBank/DDBJ databases">
        <title>A de novo genome assembly of a pear dwarfing rootstock.</title>
        <authorList>
            <person name="Wang F."/>
            <person name="Wang J."/>
            <person name="Li S."/>
            <person name="Zhang Y."/>
            <person name="Fang M."/>
            <person name="Ma L."/>
            <person name="Zhao Y."/>
            <person name="Jiang S."/>
        </authorList>
    </citation>
    <scope>NUCLEOTIDE SEQUENCE [LARGE SCALE GENOMIC DNA]</scope>
    <source>
        <strain evidence="1">S2</strain>
        <tissue evidence="1">Leaf</tissue>
    </source>
</reference>
<organism evidence="1 2">
    <name type="scientific">Pyrus ussuriensis x Pyrus communis</name>
    <dbReference type="NCBI Taxonomy" id="2448454"/>
    <lineage>
        <taxon>Eukaryota</taxon>
        <taxon>Viridiplantae</taxon>
        <taxon>Streptophyta</taxon>
        <taxon>Embryophyta</taxon>
        <taxon>Tracheophyta</taxon>
        <taxon>Spermatophyta</taxon>
        <taxon>Magnoliopsida</taxon>
        <taxon>eudicotyledons</taxon>
        <taxon>Gunneridae</taxon>
        <taxon>Pentapetalae</taxon>
        <taxon>rosids</taxon>
        <taxon>fabids</taxon>
        <taxon>Rosales</taxon>
        <taxon>Rosaceae</taxon>
        <taxon>Amygdaloideae</taxon>
        <taxon>Maleae</taxon>
        <taxon>Pyrus</taxon>
    </lineage>
</organism>
<sequence>MDAPENAKQTALKIAPYNVSFESSFKRIEFPSLKFLEVSFGTWNGTEQSGTRRSVPHLVRLKRVERAVPRDEASLLPLRSVPFRPVPSRLHTKRYLSAASMGYHLNEVGMTITVTDLF</sequence>
<comment type="caution">
    <text evidence="1">The sequence shown here is derived from an EMBL/GenBank/DDBJ whole genome shotgun (WGS) entry which is preliminary data.</text>
</comment>
<dbReference type="EMBL" id="SMOL01000120">
    <property type="protein sequence ID" value="KAB2632847.1"/>
    <property type="molecule type" value="Genomic_DNA"/>
</dbReference>
<reference evidence="1 2" key="1">
    <citation type="submission" date="2019-09" db="EMBL/GenBank/DDBJ databases">
        <authorList>
            <person name="Ou C."/>
        </authorList>
    </citation>
    <scope>NUCLEOTIDE SEQUENCE [LARGE SCALE GENOMIC DNA]</scope>
    <source>
        <strain evidence="1">S2</strain>
        <tissue evidence="1">Leaf</tissue>
    </source>
</reference>
<keyword evidence="2" id="KW-1185">Reference proteome</keyword>
<dbReference type="AlphaFoldDB" id="A0A5N5I141"/>
<evidence type="ECO:0000313" key="2">
    <source>
        <dbReference type="Proteomes" id="UP000327157"/>
    </source>
</evidence>
<accession>A0A5N5I141</accession>
<dbReference type="Proteomes" id="UP000327157">
    <property type="component" value="Chromosome 6"/>
</dbReference>
<name>A0A5N5I141_9ROSA</name>
<protein>
    <submittedName>
        <fullName evidence="1">S ribonuclease</fullName>
    </submittedName>
</protein>
<gene>
    <name evidence="1" type="ORF">D8674_029094</name>
</gene>
<proteinExistence type="predicted"/>
<evidence type="ECO:0000313" key="1">
    <source>
        <dbReference type="EMBL" id="KAB2632847.1"/>
    </source>
</evidence>
<reference evidence="2" key="2">
    <citation type="submission" date="2019-10" db="EMBL/GenBank/DDBJ databases">
        <title>A de novo genome assembly of a pear dwarfing rootstock.</title>
        <authorList>
            <person name="Wang F."/>
            <person name="Wang J."/>
            <person name="Li S."/>
            <person name="Zhang Y."/>
            <person name="Fang M."/>
            <person name="Ma L."/>
            <person name="Zhao Y."/>
            <person name="Jiang S."/>
        </authorList>
    </citation>
    <scope>NUCLEOTIDE SEQUENCE [LARGE SCALE GENOMIC DNA]</scope>
</reference>